<dbReference type="AlphaFoldDB" id="D7FNH1"/>
<dbReference type="OMA" id="DLKYVVM"/>
<comment type="subcellular location">
    <subcellularLocation>
        <location evidence="1 5">Nucleus</location>
        <location evidence="1 5">Nucleolus</location>
    </subcellularLocation>
</comment>
<proteinExistence type="inferred from homology"/>
<dbReference type="GO" id="GO:0032040">
    <property type="term" value="C:small-subunit processome"/>
    <property type="evidence" value="ECO:0007669"/>
    <property type="project" value="UniProtKB-UniRule"/>
</dbReference>
<dbReference type="PANTHER" id="PTHR12838">
    <property type="entry name" value="U3 SMALL NUCLEOLAR RNA-ASSOCIATED PROTEIN 11"/>
    <property type="match status" value="1"/>
</dbReference>
<keyword evidence="4 5" id="KW-0539">Nucleus</keyword>
<feature type="region of interest" description="Disordered" evidence="6">
    <location>
        <begin position="1"/>
        <end position="23"/>
    </location>
</feature>
<comment type="function">
    <text evidence="5">Involved in nucleolar processing of pre-18S ribosomal RNA.</text>
</comment>
<name>D7FNH1_ECTSI</name>
<keyword evidence="8" id="KW-1185">Reference proteome</keyword>
<protein>
    <recommendedName>
        <fullName evidence="5">U3 small nucleolar RNA-associated protein 11</fullName>
        <shortName evidence="5">U3 snoRNA-associated protein 11</shortName>
    </recommendedName>
</protein>
<keyword evidence="3 5" id="KW-0698">rRNA processing</keyword>
<dbReference type="InterPro" id="IPR007144">
    <property type="entry name" value="SSU_processome_Utp11"/>
</dbReference>
<comment type="subunit">
    <text evidence="5">Component of the ribosomal small subunit (SSU) processome.</text>
</comment>
<organism evidence="7 8">
    <name type="scientific">Ectocarpus siliculosus</name>
    <name type="common">Brown alga</name>
    <name type="synonym">Conferva siliculosa</name>
    <dbReference type="NCBI Taxonomy" id="2880"/>
    <lineage>
        <taxon>Eukaryota</taxon>
        <taxon>Sar</taxon>
        <taxon>Stramenopiles</taxon>
        <taxon>Ochrophyta</taxon>
        <taxon>PX clade</taxon>
        <taxon>Phaeophyceae</taxon>
        <taxon>Ectocarpales</taxon>
        <taxon>Ectocarpaceae</taxon>
        <taxon>Ectocarpus</taxon>
    </lineage>
</organism>
<evidence type="ECO:0000256" key="3">
    <source>
        <dbReference type="ARBA" id="ARBA00022552"/>
    </source>
</evidence>
<sequence>MSSLRNAVKRVEHKERAQPASRRKLGLLEKHKDYVLRARNYGKKRDRMQALKLKAAMKNPDEFYFAMHRKKTEGGVHVLDGAETLPHDVVQLLKTQDLGYVSTHRSADERKAAKLRESLHMLEAGPRNKHTIFFDSEKEAKEFDVAKHFDTVPELADRAFNRPRKDTLEKAQVTGATNRRQLKKVLKKRDASYSELMQRLERAEKMKKAEVHLEAQRKVMNSKGTKRKVQEAKDGRPAVYRWKKERSR</sequence>
<dbReference type="Pfam" id="PF03998">
    <property type="entry name" value="Utp11"/>
    <property type="match status" value="1"/>
</dbReference>
<dbReference type="OrthoDB" id="29058at2759"/>
<dbReference type="EMBL" id="FN649727">
    <property type="protein sequence ID" value="CBJ25982.1"/>
    <property type="molecule type" value="Genomic_DNA"/>
</dbReference>
<comment type="similarity">
    <text evidence="2 5">Belongs to the UTP11 family.</text>
</comment>
<dbReference type="Proteomes" id="UP000002630">
    <property type="component" value="Linkage Group LG02"/>
</dbReference>
<gene>
    <name evidence="7" type="ORF">Esi_0018_0042</name>
</gene>
<evidence type="ECO:0000313" key="8">
    <source>
        <dbReference type="Proteomes" id="UP000002630"/>
    </source>
</evidence>
<dbReference type="GO" id="GO:0006364">
    <property type="term" value="P:rRNA processing"/>
    <property type="evidence" value="ECO:0007669"/>
    <property type="project" value="UniProtKB-UniRule"/>
</dbReference>
<evidence type="ECO:0000256" key="5">
    <source>
        <dbReference type="PIRNR" id="PIRNR015952"/>
    </source>
</evidence>
<evidence type="ECO:0000313" key="7">
    <source>
        <dbReference type="EMBL" id="CBJ25982.1"/>
    </source>
</evidence>
<evidence type="ECO:0000256" key="1">
    <source>
        <dbReference type="ARBA" id="ARBA00004604"/>
    </source>
</evidence>
<dbReference type="eggNOG" id="KOG3237">
    <property type="taxonomic scope" value="Eukaryota"/>
</dbReference>
<accession>D7FNH1</accession>
<dbReference type="PIRSF" id="PIRSF015952">
    <property type="entry name" value="U3snoRNP11"/>
    <property type="match status" value="1"/>
</dbReference>
<dbReference type="STRING" id="2880.D7FNH1"/>
<evidence type="ECO:0000256" key="2">
    <source>
        <dbReference type="ARBA" id="ARBA00008105"/>
    </source>
</evidence>
<feature type="region of interest" description="Disordered" evidence="6">
    <location>
        <begin position="217"/>
        <end position="248"/>
    </location>
</feature>
<dbReference type="PANTHER" id="PTHR12838:SF0">
    <property type="entry name" value="U3 SMALL NUCLEOLAR RNA-ASSOCIATED PROTEIN 11-RELATED"/>
    <property type="match status" value="1"/>
</dbReference>
<reference evidence="7 8" key="1">
    <citation type="journal article" date="2010" name="Nature">
        <title>The Ectocarpus genome and the independent evolution of multicellularity in brown algae.</title>
        <authorList>
            <person name="Cock J.M."/>
            <person name="Sterck L."/>
            <person name="Rouze P."/>
            <person name="Scornet D."/>
            <person name="Allen A.E."/>
            <person name="Amoutzias G."/>
            <person name="Anthouard V."/>
            <person name="Artiguenave F."/>
            <person name="Aury J.M."/>
            <person name="Badger J.H."/>
            <person name="Beszteri B."/>
            <person name="Billiau K."/>
            <person name="Bonnet E."/>
            <person name="Bothwell J.H."/>
            <person name="Bowler C."/>
            <person name="Boyen C."/>
            <person name="Brownlee C."/>
            <person name="Carrano C.J."/>
            <person name="Charrier B."/>
            <person name="Cho G.Y."/>
            <person name="Coelho S.M."/>
            <person name="Collen J."/>
            <person name="Corre E."/>
            <person name="Da Silva C."/>
            <person name="Delage L."/>
            <person name="Delaroque N."/>
            <person name="Dittami S.M."/>
            <person name="Doulbeau S."/>
            <person name="Elias M."/>
            <person name="Farnham G."/>
            <person name="Gachon C.M."/>
            <person name="Gschloessl B."/>
            <person name="Heesch S."/>
            <person name="Jabbari K."/>
            <person name="Jubin C."/>
            <person name="Kawai H."/>
            <person name="Kimura K."/>
            <person name="Kloareg B."/>
            <person name="Kupper F.C."/>
            <person name="Lang D."/>
            <person name="Le Bail A."/>
            <person name="Leblanc C."/>
            <person name="Lerouge P."/>
            <person name="Lohr M."/>
            <person name="Lopez P.J."/>
            <person name="Martens C."/>
            <person name="Maumus F."/>
            <person name="Michel G."/>
            <person name="Miranda-Saavedra D."/>
            <person name="Morales J."/>
            <person name="Moreau H."/>
            <person name="Motomura T."/>
            <person name="Nagasato C."/>
            <person name="Napoli C.A."/>
            <person name="Nelson D.R."/>
            <person name="Nyvall-Collen P."/>
            <person name="Peters A.F."/>
            <person name="Pommier C."/>
            <person name="Potin P."/>
            <person name="Poulain J."/>
            <person name="Quesneville H."/>
            <person name="Read B."/>
            <person name="Rensing S.A."/>
            <person name="Ritter A."/>
            <person name="Rousvoal S."/>
            <person name="Samanta M."/>
            <person name="Samson G."/>
            <person name="Schroeder D.C."/>
            <person name="Segurens B."/>
            <person name="Strittmatter M."/>
            <person name="Tonon T."/>
            <person name="Tregear J.W."/>
            <person name="Valentin K."/>
            <person name="von Dassow P."/>
            <person name="Yamagishi T."/>
            <person name="Van de Peer Y."/>
            <person name="Wincker P."/>
        </authorList>
    </citation>
    <scope>NUCLEOTIDE SEQUENCE [LARGE SCALE GENOMIC DNA]</scope>
    <source>
        <strain evidence="8">Ec32 / CCAP1310/4</strain>
    </source>
</reference>
<dbReference type="InParanoid" id="D7FNH1"/>
<evidence type="ECO:0000256" key="4">
    <source>
        <dbReference type="ARBA" id="ARBA00023242"/>
    </source>
</evidence>
<dbReference type="EMBL" id="FN648291">
    <property type="protein sequence ID" value="CBJ25982.1"/>
    <property type="molecule type" value="Genomic_DNA"/>
</dbReference>
<evidence type="ECO:0000256" key="6">
    <source>
        <dbReference type="SAM" id="MobiDB-lite"/>
    </source>
</evidence>